<keyword evidence="2" id="KW-1133">Transmembrane helix</keyword>
<feature type="transmembrane region" description="Helical" evidence="2">
    <location>
        <begin position="175"/>
        <end position="202"/>
    </location>
</feature>
<dbReference type="EMBL" id="JAJKFT010000010">
    <property type="protein sequence ID" value="MCC9630805.1"/>
    <property type="molecule type" value="Genomic_DNA"/>
</dbReference>
<name>A0A9X1SH39_9BACT</name>
<reference evidence="3" key="1">
    <citation type="submission" date="2021-11" db="EMBL/GenBank/DDBJ databases">
        <title>Genome sequence.</title>
        <authorList>
            <person name="Sun Q."/>
        </authorList>
    </citation>
    <scope>NUCLEOTIDE SEQUENCE</scope>
    <source>
        <strain evidence="3">JC732</strain>
    </source>
</reference>
<feature type="transmembrane region" description="Helical" evidence="2">
    <location>
        <begin position="26"/>
        <end position="48"/>
    </location>
</feature>
<sequence>MFIGPVFTREAAVTPRRSKFYTYRTVYVAALFLLMCTAWLVMAGTQIIRNVGDMARFGAVLFQILAPIQLSLVIFFAAFSSASAVAQEKDKKTLILLLMTRLNNSELVLGKMLASLLNVLVLILAALPLFTAIVLFGGVSPSQITYVFLVTFFTAITAGSLGSTLALWREKTFQTLALTALTIVFWLGFCEAIAAGALTPLIGDMPLGMSPATLATALSPIRAVLEAARPFPTLSTELGVFGNPIWLYLAIAAVTTLVLNGLAIALVRVWNPSREARRDAGPKAETQESIWGAEHDLAQKGKPAGAEADESRRAEHVDARTRKMATKHREVWDNPVLWRETQTWAYGRKVIIIRIVYMLLVAAAAVALHQLIATNAAKSVIDQAGAIIPDAAQALTPLYLVSMVIVNALAVTSITNERDGRSLDILLVTDLTPREFIFGKLAGVLWVTKEMVLAPLALTFYLWWQGGMYTENLVFLTLGLAVMYMFVTTLGIHCGMIYASSRVAIGVSLGTVFFLFLGVITCILLMISFSDSFHFQLFPFLGFIAGGGLGLYVAIGHRNPSPAIATAAFVVPLATFYAITTLLLNKNLEVFLVTALSYGFTTCAMLIPAIFEFDVEMGRTSGQDDS</sequence>
<dbReference type="PANTHER" id="PTHR43471">
    <property type="entry name" value="ABC TRANSPORTER PERMEASE"/>
    <property type="match status" value="1"/>
</dbReference>
<evidence type="ECO:0000313" key="3">
    <source>
        <dbReference type="EMBL" id="MCC9630805.1"/>
    </source>
</evidence>
<feature type="compositionally biased region" description="Basic and acidic residues" evidence="1">
    <location>
        <begin position="309"/>
        <end position="320"/>
    </location>
</feature>
<feature type="transmembrane region" description="Helical" evidence="2">
    <location>
        <begin position="398"/>
        <end position="416"/>
    </location>
</feature>
<organism evidence="3 4">
    <name type="scientific">Blastopirellula sediminis</name>
    <dbReference type="NCBI Taxonomy" id="2894196"/>
    <lineage>
        <taxon>Bacteria</taxon>
        <taxon>Pseudomonadati</taxon>
        <taxon>Planctomycetota</taxon>
        <taxon>Planctomycetia</taxon>
        <taxon>Pirellulales</taxon>
        <taxon>Pirellulaceae</taxon>
        <taxon>Blastopirellula</taxon>
    </lineage>
</organism>
<feature type="transmembrane region" description="Helical" evidence="2">
    <location>
        <begin position="437"/>
        <end position="461"/>
    </location>
</feature>
<feature type="transmembrane region" description="Helical" evidence="2">
    <location>
        <begin position="504"/>
        <end position="527"/>
    </location>
</feature>
<keyword evidence="2" id="KW-0472">Membrane</keyword>
<keyword evidence="4" id="KW-1185">Reference proteome</keyword>
<feature type="transmembrane region" description="Helical" evidence="2">
    <location>
        <begin position="533"/>
        <end position="555"/>
    </location>
</feature>
<dbReference type="AlphaFoldDB" id="A0A9X1SH39"/>
<protein>
    <submittedName>
        <fullName evidence="3">ABC transporter permease</fullName>
    </submittedName>
</protein>
<dbReference type="Proteomes" id="UP001139103">
    <property type="component" value="Unassembled WGS sequence"/>
</dbReference>
<gene>
    <name evidence="3" type="ORF">LOC68_20620</name>
</gene>
<feature type="transmembrane region" description="Helical" evidence="2">
    <location>
        <begin position="473"/>
        <end position="492"/>
    </location>
</feature>
<feature type="transmembrane region" description="Helical" evidence="2">
    <location>
        <begin position="60"/>
        <end position="86"/>
    </location>
</feature>
<dbReference type="RefSeq" id="WP_230222249.1">
    <property type="nucleotide sequence ID" value="NZ_JAJKFT010000010.1"/>
</dbReference>
<feature type="transmembrane region" description="Helical" evidence="2">
    <location>
        <begin position="590"/>
        <end position="611"/>
    </location>
</feature>
<accession>A0A9X1SH39</accession>
<evidence type="ECO:0000256" key="2">
    <source>
        <dbReference type="SAM" id="Phobius"/>
    </source>
</evidence>
<dbReference type="Pfam" id="PF12679">
    <property type="entry name" value="ABC2_membrane_2"/>
    <property type="match status" value="2"/>
</dbReference>
<dbReference type="GO" id="GO:0005886">
    <property type="term" value="C:plasma membrane"/>
    <property type="evidence" value="ECO:0007669"/>
    <property type="project" value="UniProtKB-SubCell"/>
</dbReference>
<evidence type="ECO:0000256" key="1">
    <source>
        <dbReference type="SAM" id="MobiDB-lite"/>
    </source>
</evidence>
<feature type="transmembrane region" description="Helical" evidence="2">
    <location>
        <begin position="107"/>
        <end position="138"/>
    </location>
</feature>
<feature type="transmembrane region" description="Helical" evidence="2">
    <location>
        <begin position="245"/>
        <end position="270"/>
    </location>
</feature>
<dbReference type="GO" id="GO:0140359">
    <property type="term" value="F:ABC-type transporter activity"/>
    <property type="evidence" value="ECO:0007669"/>
    <property type="project" value="InterPro"/>
</dbReference>
<keyword evidence="2" id="KW-0812">Transmembrane</keyword>
<feature type="transmembrane region" description="Helical" evidence="2">
    <location>
        <begin position="351"/>
        <end position="372"/>
    </location>
</feature>
<feature type="transmembrane region" description="Helical" evidence="2">
    <location>
        <begin position="144"/>
        <end position="168"/>
    </location>
</feature>
<feature type="transmembrane region" description="Helical" evidence="2">
    <location>
        <begin position="562"/>
        <end position="584"/>
    </location>
</feature>
<evidence type="ECO:0000313" key="4">
    <source>
        <dbReference type="Proteomes" id="UP001139103"/>
    </source>
</evidence>
<feature type="region of interest" description="Disordered" evidence="1">
    <location>
        <begin position="301"/>
        <end position="320"/>
    </location>
</feature>
<dbReference type="PANTHER" id="PTHR43471:SF12">
    <property type="entry name" value="HYPOTHETICAL MEMBRANE PROTEIN, CONSERVED"/>
    <property type="match status" value="1"/>
</dbReference>
<comment type="caution">
    <text evidence="3">The sequence shown here is derived from an EMBL/GenBank/DDBJ whole genome shotgun (WGS) entry which is preliminary data.</text>
</comment>
<proteinExistence type="predicted"/>